<accession>A0ABZ3E907</accession>
<dbReference type="Proteomes" id="UP001445268">
    <property type="component" value="Plasmid unnamed2"/>
</dbReference>
<evidence type="ECO:0000313" key="2">
    <source>
        <dbReference type="Proteomes" id="UP001445268"/>
    </source>
</evidence>
<protein>
    <submittedName>
        <fullName evidence="1">Uncharacterized protein</fullName>
    </submittedName>
</protein>
<organism evidence="1 2">
    <name type="scientific">Marinobacter alkaliphilus</name>
    <dbReference type="NCBI Taxonomy" id="254719"/>
    <lineage>
        <taxon>Bacteria</taxon>
        <taxon>Pseudomonadati</taxon>
        <taxon>Pseudomonadota</taxon>
        <taxon>Gammaproteobacteria</taxon>
        <taxon>Pseudomonadales</taxon>
        <taxon>Marinobacteraceae</taxon>
        <taxon>Marinobacter</taxon>
    </lineage>
</organism>
<geneLocation type="plasmid" evidence="1 2">
    <name>unnamed2</name>
</geneLocation>
<keyword evidence="2" id="KW-1185">Reference proteome</keyword>
<dbReference type="EMBL" id="CP152382">
    <property type="protein sequence ID" value="XAF56194.1"/>
    <property type="molecule type" value="Genomic_DNA"/>
</dbReference>
<sequence length="120" mass="14036">MNSRQMRYLATHPRAMMDFRATGRLPRMVAPQSPLITLLETLSPRDRQAMRGVMLHPSLGYLTGIRFHNAEQLYRWLKPAPQMIEGESHPAESHRNKRFHQELSFDDLRPFVADWPARIS</sequence>
<name>A0ABZ3E907_9GAMM</name>
<keyword evidence="1" id="KW-0614">Plasmid</keyword>
<proteinExistence type="predicted"/>
<gene>
    <name evidence="1" type="ORF">AAGT77_20790</name>
</gene>
<evidence type="ECO:0000313" key="1">
    <source>
        <dbReference type="EMBL" id="XAF56194.1"/>
    </source>
</evidence>
<reference evidence="1 2" key="1">
    <citation type="submission" date="2024-04" db="EMBL/GenBank/DDBJ databases">
        <title>Marinobacter sp. SBY-1.</title>
        <authorList>
            <person name="Pan C."/>
        </authorList>
    </citation>
    <scope>NUCLEOTIDE SEQUENCE [LARGE SCALE GENOMIC DNA]</scope>
    <source>
        <strain evidence="1 2">SBY-1</strain>
        <plasmid evidence="1 2">unnamed2</plasmid>
    </source>
</reference>
<dbReference type="RefSeq" id="WP_342632742.1">
    <property type="nucleotide sequence ID" value="NZ_CP152382.1"/>
</dbReference>